<dbReference type="Pfam" id="PF17732">
    <property type="entry name" value="DUF5571"/>
    <property type="match status" value="1"/>
</dbReference>
<proteinExistence type="predicted"/>
<dbReference type="Proteomes" id="UP000053258">
    <property type="component" value="Unassembled WGS sequence"/>
</dbReference>
<organism evidence="1 2">
    <name type="scientific">Manacus vitellinus</name>
    <name type="common">golden-collared manakin</name>
    <dbReference type="NCBI Taxonomy" id="328815"/>
    <lineage>
        <taxon>Eukaryota</taxon>
        <taxon>Metazoa</taxon>
        <taxon>Chordata</taxon>
        <taxon>Craniata</taxon>
        <taxon>Vertebrata</taxon>
        <taxon>Euteleostomi</taxon>
        <taxon>Archelosauria</taxon>
        <taxon>Archosauria</taxon>
        <taxon>Dinosauria</taxon>
        <taxon>Saurischia</taxon>
        <taxon>Theropoda</taxon>
        <taxon>Coelurosauria</taxon>
        <taxon>Aves</taxon>
        <taxon>Neognathae</taxon>
        <taxon>Neoaves</taxon>
        <taxon>Telluraves</taxon>
        <taxon>Australaves</taxon>
        <taxon>Passeriformes</taxon>
        <taxon>Pipridae</taxon>
        <taxon>Manacus</taxon>
    </lineage>
</organism>
<accession>A0A093QQU8</accession>
<dbReference type="EMBL" id="KL759104">
    <property type="protein sequence ID" value="KFW88720.1"/>
    <property type="molecule type" value="Genomic_DNA"/>
</dbReference>
<evidence type="ECO:0000313" key="2">
    <source>
        <dbReference type="Proteomes" id="UP000053258"/>
    </source>
</evidence>
<keyword evidence="2" id="KW-1185">Reference proteome</keyword>
<feature type="non-terminal residue" evidence="1">
    <location>
        <position position="84"/>
    </location>
</feature>
<feature type="non-terminal residue" evidence="1">
    <location>
        <position position="1"/>
    </location>
</feature>
<gene>
    <name evidence="1" type="ORF">N305_00319</name>
</gene>
<sequence>DVPLKQDVQGGILHPVLRQDSLRNQENILLPIHPPLIINLSDEEDDEEDDGEEENCVSNLRPKTTADIEEERAIRDICYKSGKY</sequence>
<name>A0A093QQU8_9PASS</name>
<dbReference type="AlphaFoldDB" id="A0A093QQU8"/>
<reference evidence="1 2" key="1">
    <citation type="submission" date="2014-06" db="EMBL/GenBank/DDBJ databases">
        <title>Genome evolution of avian class.</title>
        <authorList>
            <person name="Zhang G."/>
            <person name="Li C."/>
        </authorList>
    </citation>
    <scope>NUCLEOTIDE SEQUENCE [LARGE SCALE GENOMIC DNA]</scope>
    <source>
        <strain evidence="1">BGI_N305</strain>
    </source>
</reference>
<dbReference type="OrthoDB" id="5395350at2759"/>
<evidence type="ECO:0000313" key="1">
    <source>
        <dbReference type="EMBL" id="KFW88720.1"/>
    </source>
</evidence>
<protein>
    <submittedName>
        <fullName evidence="1">Uncharacterized protein C12orf50</fullName>
    </submittedName>
</protein>
<dbReference type="InterPro" id="IPR040943">
    <property type="entry name" value="DUF5571"/>
</dbReference>